<dbReference type="PATRIC" id="fig|68223.7.peg.7418"/>
<dbReference type="EMBL" id="JZWV01000384">
    <property type="protein sequence ID" value="KJY32911.1"/>
    <property type="molecule type" value="Genomic_DNA"/>
</dbReference>
<name>A0A0F4JIX1_9ACTN</name>
<evidence type="ECO:0000313" key="2">
    <source>
        <dbReference type="Proteomes" id="UP000033551"/>
    </source>
</evidence>
<dbReference type="AlphaFoldDB" id="A0A0F4JIX1"/>
<proteinExistence type="predicted"/>
<dbReference type="RefSeq" id="WP_045947985.1">
    <property type="nucleotide sequence ID" value="NZ_JZWV01000384.1"/>
</dbReference>
<protein>
    <submittedName>
        <fullName evidence="1">Uncharacterized protein</fullName>
    </submittedName>
</protein>
<accession>A0A0F4JIX1</accession>
<dbReference type="Proteomes" id="UP000033551">
    <property type="component" value="Unassembled WGS sequence"/>
</dbReference>
<comment type="caution">
    <text evidence="1">The sequence shown here is derived from an EMBL/GenBank/DDBJ whole genome shotgun (WGS) entry which is preliminary data.</text>
</comment>
<gene>
    <name evidence="1" type="ORF">VR44_15000</name>
</gene>
<organism evidence="1 2">
    <name type="scientific">Streptomyces katrae</name>
    <dbReference type="NCBI Taxonomy" id="68223"/>
    <lineage>
        <taxon>Bacteria</taxon>
        <taxon>Bacillati</taxon>
        <taxon>Actinomycetota</taxon>
        <taxon>Actinomycetes</taxon>
        <taxon>Kitasatosporales</taxon>
        <taxon>Streptomycetaceae</taxon>
        <taxon>Streptomyces</taxon>
    </lineage>
</organism>
<reference evidence="1 2" key="1">
    <citation type="submission" date="2015-02" db="EMBL/GenBank/DDBJ databases">
        <authorList>
            <person name="Ju K.-S."/>
            <person name="Doroghazi J.R."/>
            <person name="Metcalf W."/>
        </authorList>
    </citation>
    <scope>NUCLEOTIDE SEQUENCE [LARGE SCALE GENOMIC DNA]</scope>
    <source>
        <strain evidence="1 2">NRRL ISP-5550</strain>
    </source>
</reference>
<sequence length="150" mass="16443">MSIDVSGMIECRPGARLWGLDDEDSVWQVAIDLFLLNRGNAYDGFACLFGIRNTFGFRPVAEGRGFPSDASEGLASEFASYGGPADVFGTTWLTWAEVAAVDWGETDSSGTRSRGMVAGDESDWGRVWIVMRTLSEVHGAKNVRLVVWFH</sequence>
<keyword evidence="2" id="KW-1185">Reference proteome</keyword>
<dbReference type="OrthoDB" id="3464282at2"/>
<evidence type="ECO:0000313" key="1">
    <source>
        <dbReference type="EMBL" id="KJY32911.1"/>
    </source>
</evidence>